<name>A0A7W8B6A3_STRST</name>
<evidence type="ECO:0000313" key="2">
    <source>
        <dbReference type="Proteomes" id="UP000549009"/>
    </source>
</evidence>
<dbReference type="RefSeq" id="WP_184926579.1">
    <property type="nucleotide sequence ID" value="NZ_BMSQ01000040.1"/>
</dbReference>
<sequence>MSGRTAPPSSAIDRSGLARYEEKKKRLAAEVASLRDGPKITAQLLREAARSLGYV</sequence>
<accession>A0A7W8B6A3</accession>
<proteinExistence type="predicted"/>
<dbReference type="AlphaFoldDB" id="A0A7W8B6A3"/>
<dbReference type="Proteomes" id="UP000549009">
    <property type="component" value="Unassembled WGS sequence"/>
</dbReference>
<dbReference type="EMBL" id="JACHJD010000033">
    <property type="protein sequence ID" value="MBB5109627.1"/>
    <property type="molecule type" value="Genomic_DNA"/>
</dbReference>
<reference evidence="1 2" key="1">
    <citation type="submission" date="2020-08" db="EMBL/GenBank/DDBJ databases">
        <title>Genomic Encyclopedia of Type Strains, Phase III (KMG-III): the genomes of soil and plant-associated and newly described type strains.</title>
        <authorList>
            <person name="Whitman W."/>
        </authorList>
    </citation>
    <scope>NUCLEOTIDE SEQUENCE [LARGE SCALE GENOMIC DNA]</scope>
    <source>
        <strain evidence="1 2">CECT 3146</strain>
    </source>
</reference>
<comment type="caution">
    <text evidence="1">The sequence shown here is derived from an EMBL/GenBank/DDBJ whole genome shotgun (WGS) entry which is preliminary data.</text>
</comment>
<keyword evidence="1" id="KW-0132">Cell division</keyword>
<organism evidence="1 2">
    <name type="scientific">Streptomyces spectabilis</name>
    <dbReference type="NCBI Taxonomy" id="68270"/>
    <lineage>
        <taxon>Bacteria</taxon>
        <taxon>Bacillati</taxon>
        <taxon>Actinomycetota</taxon>
        <taxon>Actinomycetes</taxon>
        <taxon>Kitasatosporales</taxon>
        <taxon>Streptomycetaceae</taxon>
        <taxon>Streptomyces</taxon>
    </lineage>
</organism>
<protein>
    <submittedName>
        <fullName evidence="1">Cell division protein FtsB</fullName>
    </submittedName>
</protein>
<evidence type="ECO:0000313" key="1">
    <source>
        <dbReference type="EMBL" id="MBB5109627.1"/>
    </source>
</evidence>
<keyword evidence="2" id="KW-1185">Reference proteome</keyword>
<dbReference type="GO" id="GO:0051301">
    <property type="term" value="P:cell division"/>
    <property type="evidence" value="ECO:0007669"/>
    <property type="project" value="UniProtKB-KW"/>
</dbReference>
<gene>
    <name evidence="1" type="ORF">FHS40_008757</name>
</gene>
<keyword evidence="1" id="KW-0131">Cell cycle</keyword>